<feature type="compositionally biased region" description="Low complexity" evidence="5">
    <location>
        <begin position="2715"/>
        <end position="2726"/>
    </location>
</feature>
<feature type="compositionally biased region" description="Low complexity" evidence="5">
    <location>
        <begin position="3256"/>
        <end position="3276"/>
    </location>
</feature>
<keyword evidence="2 6" id="KW-0812">Transmembrane</keyword>
<feature type="compositionally biased region" description="Low complexity" evidence="5">
    <location>
        <begin position="3178"/>
        <end position="3205"/>
    </location>
</feature>
<dbReference type="OrthoDB" id="2354757at2759"/>
<feature type="compositionally biased region" description="Polar residues" evidence="5">
    <location>
        <begin position="3019"/>
        <end position="3039"/>
    </location>
</feature>
<dbReference type="Proteomes" id="UP000217199">
    <property type="component" value="Unassembled WGS sequence"/>
</dbReference>
<dbReference type="InterPro" id="IPR009571">
    <property type="entry name" value="SUR7/Rim9-like_fungi"/>
</dbReference>
<feature type="compositionally biased region" description="Polar residues" evidence="5">
    <location>
        <begin position="280"/>
        <end position="289"/>
    </location>
</feature>
<feature type="compositionally biased region" description="Acidic residues" evidence="5">
    <location>
        <begin position="1695"/>
        <end position="1707"/>
    </location>
</feature>
<feature type="compositionally biased region" description="Acidic residues" evidence="5">
    <location>
        <begin position="1226"/>
        <end position="1243"/>
    </location>
</feature>
<proteinExistence type="predicted"/>
<feature type="compositionally biased region" description="Basic and acidic residues" evidence="5">
    <location>
        <begin position="3509"/>
        <end position="3523"/>
    </location>
</feature>
<feature type="compositionally biased region" description="Acidic residues" evidence="5">
    <location>
        <begin position="766"/>
        <end position="778"/>
    </location>
</feature>
<dbReference type="InterPro" id="IPR017974">
    <property type="entry name" value="Claudin_CS"/>
</dbReference>
<evidence type="ECO:0000256" key="5">
    <source>
        <dbReference type="SAM" id="MobiDB-lite"/>
    </source>
</evidence>
<feature type="compositionally biased region" description="Acidic residues" evidence="5">
    <location>
        <begin position="1156"/>
        <end position="1171"/>
    </location>
</feature>
<feature type="compositionally biased region" description="Acidic residues" evidence="5">
    <location>
        <begin position="999"/>
        <end position="1017"/>
    </location>
</feature>
<feature type="compositionally biased region" description="Acidic residues" evidence="5">
    <location>
        <begin position="1126"/>
        <end position="1141"/>
    </location>
</feature>
<dbReference type="STRING" id="2282107.A0A286UW21"/>
<feature type="compositionally biased region" description="Polar residues" evidence="5">
    <location>
        <begin position="1507"/>
        <end position="1522"/>
    </location>
</feature>
<feature type="region of interest" description="Disordered" evidence="5">
    <location>
        <begin position="270"/>
        <end position="289"/>
    </location>
</feature>
<dbReference type="InParanoid" id="A0A286UW21"/>
<feature type="compositionally biased region" description="Acidic residues" evidence="5">
    <location>
        <begin position="2046"/>
        <end position="2056"/>
    </location>
</feature>
<reference evidence="7 8" key="1">
    <citation type="journal article" date="2017" name="Mol. Ecol.">
        <title>Comparative and population genomic landscape of Phellinus noxius: A hypervariable fungus causing root rot in trees.</title>
        <authorList>
            <person name="Chung C.L."/>
            <person name="Lee T.J."/>
            <person name="Akiba M."/>
            <person name="Lee H.H."/>
            <person name="Kuo T.H."/>
            <person name="Liu D."/>
            <person name="Ke H.M."/>
            <person name="Yokoi T."/>
            <person name="Roa M.B."/>
            <person name="Lu M.J."/>
            <person name="Chang Y.Y."/>
            <person name="Ann P.J."/>
            <person name="Tsai J.N."/>
            <person name="Chen C.Y."/>
            <person name="Tzean S.S."/>
            <person name="Ota Y."/>
            <person name="Hattori T."/>
            <person name="Sahashi N."/>
            <person name="Liou R.F."/>
            <person name="Kikuchi T."/>
            <person name="Tsai I.J."/>
        </authorList>
    </citation>
    <scope>NUCLEOTIDE SEQUENCE [LARGE SCALE GENOMIC DNA]</scope>
    <source>
        <strain evidence="7 8">FFPRI411160</strain>
    </source>
</reference>
<feature type="compositionally biased region" description="Polar residues" evidence="5">
    <location>
        <begin position="2555"/>
        <end position="2565"/>
    </location>
</feature>
<feature type="region of interest" description="Disordered" evidence="5">
    <location>
        <begin position="459"/>
        <end position="660"/>
    </location>
</feature>
<evidence type="ECO:0000256" key="2">
    <source>
        <dbReference type="ARBA" id="ARBA00022692"/>
    </source>
</evidence>
<feature type="compositionally biased region" description="Basic and acidic residues" evidence="5">
    <location>
        <begin position="2367"/>
        <end position="2377"/>
    </location>
</feature>
<feature type="compositionally biased region" description="Low complexity" evidence="5">
    <location>
        <begin position="2807"/>
        <end position="2820"/>
    </location>
</feature>
<feature type="compositionally biased region" description="Basic and acidic residues" evidence="5">
    <location>
        <begin position="373"/>
        <end position="385"/>
    </location>
</feature>
<feature type="compositionally biased region" description="Polar residues" evidence="5">
    <location>
        <begin position="2852"/>
        <end position="2873"/>
    </location>
</feature>
<evidence type="ECO:0000313" key="8">
    <source>
        <dbReference type="Proteomes" id="UP000217199"/>
    </source>
</evidence>
<feature type="transmembrane region" description="Helical" evidence="6">
    <location>
        <begin position="98"/>
        <end position="120"/>
    </location>
</feature>
<feature type="compositionally biased region" description="Acidic residues" evidence="5">
    <location>
        <begin position="1285"/>
        <end position="1302"/>
    </location>
</feature>
<protein>
    <submittedName>
        <fullName evidence="7">Golgin subfamily A member 6 6-like protein</fullName>
    </submittedName>
</protein>
<feature type="compositionally biased region" description="Basic and acidic residues" evidence="5">
    <location>
        <begin position="1390"/>
        <end position="1400"/>
    </location>
</feature>
<comment type="subcellular location">
    <subcellularLocation>
        <location evidence="1">Membrane</location>
        <topology evidence="1">Multi-pass membrane protein</topology>
    </subcellularLocation>
</comment>
<feature type="compositionally biased region" description="Polar residues" evidence="5">
    <location>
        <begin position="2881"/>
        <end position="2893"/>
    </location>
</feature>
<feature type="compositionally biased region" description="Polar residues" evidence="5">
    <location>
        <begin position="2727"/>
        <end position="2736"/>
    </location>
</feature>
<comment type="caution">
    <text evidence="7">The sequence shown here is derived from an EMBL/GenBank/DDBJ whole genome shotgun (WGS) entry which is preliminary data.</text>
</comment>
<feature type="region of interest" description="Disordered" evidence="5">
    <location>
        <begin position="2214"/>
        <end position="3570"/>
    </location>
</feature>
<feature type="compositionally biased region" description="Basic and acidic residues" evidence="5">
    <location>
        <begin position="1489"/>
        <end position="1504"/>
    </location>
</feature>
<feature type="compositionally biased region" description="Polar residues" evidence="5">
    <location>
        <begin position="2531"/>
        <end position="2542"/>
    </location>
</feature>
<feature type="compositionally biased region" description="Low complexity" evidence="5">
    <location>
        <begin position="2764"/>
        <end position="2781"/>
    </location>
</feature>
<feature type="compositionally biased region" description="Low complexity" evidence="5">
    <location>
        <begin position="3319"/>
        <end position="3337"/>
    </location>
</feature>
<feature type="compositionally biased region" description="Acidic residues" evidence="5">
    <location>
        <begin position="1994"/>
        <end position="2017"/>
    </location>
</feature>
<feature type="compositionally biased region" description="Acidic residues" evidence="5">
    <location>
        <begin position="1822"/>
        <end position="1834"/>
    </location>
</feature>
<keyword evidence="3 6" id="KW-1133">Transmembrane helix</keyword>
<feature type="compositionally biased region" description="Basic and acidic residues" evidence="5">
    <location>
        <begin position="556"/>
        <end position="565"/>
    </location>
</feature>
<organism evidence="7 8">
    <name type="scientific">Pyrrhoderma noxium</name>
    <dbReference type="NCBI Taxonomy" id="2282107"/>
    <lineage>
        <taxon>Eukaryota</taxon>
        <taxon>Fungi</taxon>
        <taxon>Dikarya</taxon>
        <taxon>Basidiomycota</taxon>
        <taxon>Agaricomycotina</taxon>
        <taxon>Agaricomycetes</taxon>
        <taxon>Hymenochaetales</taxon>
        <taxon>Hymenochaetaceae</taxon>
        <taxon>Pyrrhoderma</taxon>
    </lineage>
</organism>
<feature type="compositionally biased region" description="Low complexity" evidence="5">
    <location>
        <begin position="2603"/>
        <end position="2616"/>
    </location>
</feature>
<feature type="compositionally biased region" description="Acidic residues" evidence="5">
    <location>
        <begin position="1887"/>
        <end position="1909"/>
    </location>
</feature>
<evidence type="ECO:0000256" key="6">
    <source>
        <dbReference type="SAM" id="Phobius"/>
    </source>
</evidence>
<feature type="compositionally biased region" description="Polar residues" evidence="5">
    <location>
        <begin position="3076"/>
        <end position="3087"/>
    </location>
</feature>
<feature type="compositionally biased region" description="Acidic residues" evidence="5">
    <location>
        <begin position="1784"/>
        <end position="1793"/>
    </location>
</feature>
<dbReference type="GO" id="GO:0005886">
    <property type="term" value="C:plasma membrane"/>
    <property type="evidence" value="ECO:0007669"/>
    <property type="project" value="InterPro"/>
</dbReference>
<feature type="compositionally biased region" description="Basic and acidic residues" evidence="5">
    <location>
        <begin position="403"/>
        <end position="422"/>
    </location>
</feature>
<feature type="compositionally biased region" description="Low complexity" evidence="5">
    <location>
        <begin position="2689"/>
        <end position="2702"/>
    </location>
</feature>
<feature type="compositionally biased region" description="Polar residues" evidence="5">
    <location>
        <begin position="2997"/>
        <end position="3011"/>
    </location>
</feature>
<keyword evidence="8" id="KW-1185">Reference proteome</keyword>
<feature type="compositionally biased region" description="Acidic residues" evidence="5">
    <location>
        <begin position="3292"/>
        <end position="3314"/>
    </location>
</feature>
<feature type="compositionally biased region" description="Acidic residues" evidence="5">
    <location>
        <begin position="943"/>
        <end position="969"/>
    </location>
</feature>
<feature type="transmembrane region" description="Helical" evidence="6">
    <location>
        <begin position="140"/>
        <end position="167"/>
    </location>
</feature>
<name>A0A286UW21_9AGAM</name>
<feature type="region of interest" description="Disordered" evidence="5">
    <location>
        <begin position="746"/>
        <end position="804"/>
    </location>
</feature>
<feature type="transmembrane region" description="Helical" evidence="6">
    <location>
        <begin position="188"/>
        <end position="209"/>
    </location>
</feature>
<dbReference type="Pfam" id="PF06687">
    <property type="entry name" value="SUR7"/>
    <property type="match status" value="1"/>
</dbReference>
<feature type="compositionally biased region" description="Acidic residues" evidence="5">
    <location>
        <begin position="2327"/>
        <end position="2336"/>
    </location>
</feature>
<feature type="compositionally biased region" description="Acidic residues" evidence="5">
    <location>
        <begin position="1251"/>
        <end position="1272"/>
    </location>
</feature>
<feature type="compositionally biased region" description="Polar residues" evidence="5">
    <location>
        <begin position="608"/>
        <end position="619"/>
    </location>
</feature>
<feature type="compositionally biased region" description="Acidic residues" evidence="5">
    <location>
        <begin position="1465"/>
        <end position="1488"/>
    </location>
</feature>
<feature type="compositionally biased region" description="Acidic residues" evidence="5">
    <location>
        <begin position="1648"/>
        <end position="1667"/>
    </location>
</feature>
<evidence type="ECO:0000256" key="1">
    <source>
        <dbReference type="ARBA" id="ARBA00004141"/>
    </source>
</evidence>
<feature type="compositionally biased region" description="Basic and acidic residues" evidence="5">
    <location>
        <begin position="1440"/>
        <end position="1455"/>
    </location>
</feature>
<evidence type="ECO:0000256" key="4">
    <source>
        <dbReference type="ARBA" id="ARBA00023136"/>
    </source>
</evidence>
<feature type="compositionally biased region" description="Polar residues" evidence="5">
    <location>
        <begin position="2445"/>
        <end position="2471"/>
    </location>
</feature>
<feature type="region of interest" description="Disordered" evidence="5">
    <location>
        <begin position="218"/>
        <end position="246"/>
    </location>
</feature>
<feature type="compositionally biased region" description="Acidic residues" evidence="5">
    <location>
        <begin position="1583"/>
        <end position="1601"/>
    </location>
</feature>
<feature type="compositionally biased region" description="Low complexity" evidence="5">
    <location>
        <begin position="2502"/>
        <end position="2530"/>
    </location>
</feature>
<feature type="compositionally biased region" description="Polar residues" evidence="5">
    <location>
        <begin position="1750"/>
        <end position="1766"/>
    </location>
</feature>
<feature type="compositionally biased region" description="Acidic residues" evidence="5">
    <location>
        <begin position="1871"/>
        <end position="1880"/>
    </location>
</feature>
<feature type="transmembrane region" description="Helical" evidence="6">
    <location>
        <begin position="6"/>
        <end position="31"/>
    </location>
</feature>
<feature type="compositionally biased region" description="Low complexity" evidence="5">
    <location>
        <begin position="3120"/>
        <end position="3168"/>
    </location>
</feature>
<feature type="compositionally biased region" description="Polar residues" evidence="5">
    <location>
        <begin position="1927"/>
        <end position="1936"/>
    </location>
</feature>
<feature type="compositionally biased region" description="Low complexity" evidence="5">
    <location>
        <begin position="423"/>
        <end position="434"/>
    </location>
</feature>
<feature type="compositionally biased region" description="Acidic residues" evidence="5">
    <location>
        <begin position="2133"/>
        <end position="2145"/>
    </location>
</feature>
<evidence type="ECO:0000256" key="3">
    <source>
        <dbReference type="ARBA" id="ARBA00022989"/>
    </source>
</evidence>
<sequence>MKRKTSHLYGALVALFIAFLLLFIACVSVPFAQSVRLFTLNDHRTGGSIRFGLWGYCLTNEYNGYPQCTVPEIGWTFDNVLSLSGLDHSISSSLTGVLIFHPFVAALTFVIFLLCGALTLKPSLQHTAAIKFGPKFSTLFVPIILTIIAAIFATIAFVVDVVVVSIVRTRVGDAALQTKNFTADVGSIPIIVCIATLILWIIVIILFIYDIRNRKQRSRSEDSQEQPYTYVSDQEEPSRSLLQSDSALATRHQDGSSVYSMNTLANRSNSSFRSRVKSGSMRSRTAGSQITHSVVDDEGVWRSRSAESLTSVLDSYPPSAENKTLDQYMTEEGPQMVGSYPPTPLSERNMSRDPVPPESAISSSSEFVEPLSEYDRELSPEHTIDDYEEEIEPVPGPIMERSYTPEKSEEYYSDEREIHDPRSQYSYRSQSEEYIPPNSITPEKSRNYVEGGYVENPIYSDRQSYYDGDNVERSLTPQLPVESYVSEEVLPEETRDTRELSEEVYDDIPPEIPPTISSPKQEYTEVVEPLTDYEEERTDRSLPSLDSAGERVSLYSEDRDNRSLTEEPYEEVPGAVQRSVSPKPLTEESYIEPVQSNPESYYEEDANRSLSPQEPTNDYVSEYDDVPLEEGVRGRELTEDGYEEAPRAVPVPFTEQGYTEQDIPQSYRSLTPEPQPRHYVSEFEELPPEEDIGNRALTEDLRDDAPVREPIYREQSAIQSYYEDEEANRSLPLEEPLDDYVTEYVSGRGVNEPSEVTPAPVPLTEVYDEEPQSYYEDEQAPRLLPPREDELPPPGPQTYYDEEDAYRSLTPDVQSDDYISEYVDAPPERDMGNRALTEYIDAPAPAPVPLTEVYEEAPPQTYYEDEEVDRSLSPEVQQDDYISEYENPSLEDGVDDRALTEEILDRAPAKIPPTADLDQFTEQGSEAPYVSEEVNESLAPQEPVDDYVSEYPEDDLDRDLTEEVQDVQEEIPPAAPAESLAERGLTEEDILDEEHSQVEDELLTPEGSFEEESPVEVADDRDLTDPGEQVIEGTPEEYTEGSVEGENIEEPLSEVPPVRQVEETMYSEEALASLEPEPEGRELEEELVESILPETEISPENPEAESLVEEQSASDEPLSEEVQTSPEEEEILSELEPEPELNELANSGPEGTELVDSIEPENRDLDEEIAEDLQSIEPEPSQTELLEEQVTDLGSNRELEPEQESEADTEPGQTDIEEVASKELEPSYEEDPDALPEELEERDLEGPEPSQVEEEVSEENPSVEEELEEVFSTEDNMTDRSLAPEELEESIENGPEELSEEEPEKRDLDEEEGELLTPQQEVPPEFAEEDIISKEGSSEIPKGDSDLEPLRYSMPGRLSTITEVSEEPTEISRGISAEEGSMFDEEAPLSEDRGVQDGLDRSIPTEPKALSKSVTPSLEPEGETEGSIPAVTEFEEEIPEHDRLDNEDRGLKSVDPEQELSLVTEPEEPLTGEELSDAVDSPEVDEIEQDRPPEEPWQPLKDRLSTVLETTEDNSLVSNAEYSQEPIPPTPSSERSLTPKPEDRDLTELSPEEQDLGASPIVSAVSEPVGSSIYDPVSTQEEHLEEDLSEGGVAEDFEEDRELPPQIPPQPLTTIQEEEYDSRERSLPPEELEPEAVNEVSEVSASHDDDEGIPDEEQSQELFEDSPEEQRELEPEGEFTQALSGGRRPAVLSDILEEDEGLEEEGLQTERGLSEEQQPIEEGSLTPSFEDDAQTPIQEGADTPIEEGQLTESVDEMSQGSEQNRSLLEEPFSQEGQLSPVDSLLEDEEQEPGELEKQPLESILPQEEQQPLETIPERTEPEEFQEEIEPLEDALSERETSLIDGQDSLEPELTDRDEVEQPLSRSVSPEPSEEPLEEQLEEHLETPLEDQTEIPIEEPLEEEPLLTENDGERDLSELTPVLDEGNQPPTSLQLTESGILGEDENRSQGSFVEELEPVPLTPEQIGEASSRGLEENLGSDDRNQVFEDSAQSQIEEEPDSVPPEGIDEVLPVEEELYSEERHTDEAQSPGSGSQSFVEDDRRIPPENDDLVTDEEYLSPSPQGSFAHSIEPDVESDIRELEEPVLSPVDDLYEEDQVVPENLEASLSPRYEELPQEDNIDRNLEYSPRSEVYAETDEVPQDEDLVNPESIQPSYVSEVQDDVPLPPVYQDGRLETPIYTDESQNIDDVVDNQPLSPAEDELIDYRSVSPAVGPADSIVEEVPPGDLIASPEDELPEDKQYEPAASVAPEFVSNYEEGSIDSPVEAYSRDPDQFDYASNVPQELEPDYSQGASIEDEGDLVSQVQGDNSEIHPSQDYIEDPQAVSEGIYEEPMDEYAPEVGSPRDLDGGLNDGDLATERLLSPTPQENFEKPLYREEQPIYESEQPILEEEQPALEEGSPVYLSEDQPVYQEEQPLYQSEEQPLYRSEQPLYQSQEQPVYQEEQPIYQSEQPLYQSEQPLYQSEQPLYQSEDQPVYREEQPLYQSEEQPIYSEGQYQGSPVYQNEEQPALQEEQPLYQSEEQPVLQEEQPLYQSEQPLYQSEEQPVFQEERPLYQSEDQPVYQSEEQPVLQAEQPLYQSEQPLYQSEDQPVYSEGQYQSSPAYQSEEQPVLQEEQPLYQSEGQPIYQSEEQPVYQEEQPLYQSEQPLYQSEDQPVYREEQPLYQSEQPLYRSEEQPIYSEGQYQSSPVYQSEEQPVLQEEQPLYQSEQPLYRSEEQPALQEEQPLYQSEQPLYQSQERPVYQEEQPLYQSEEQPIYSEGQYQGSPVYQEEQPIYQEEQPLYQSEQPLHQSEEQPIYSERQYQGSPVYQSEEQPVLQEEQPLYQSEQPLYEEEQPVYSEGQYQDSPLYQEEQPVYQSEQPLYQSEQPLYQSQEQPVYQEEQPLYQSEQPLYQSEEQPIYSEGRYQESPVYQEEQPVLQSEQPLYQSEQPIYQSEEQPVYQEEQPLYQSEQPLYQSEQPLYQSEQPLYQSQEQPIYSEGQYQESPVYQDEQPVYQEEQPLYQSEQPLYQSQEQPVYQEEQPIYQSEQPLYQSEQPLYQSEQPLYQGEEQPVYSEGQYQDSPLYQEEQPVYQEEQPLYQSEQPLYQSQEQPVYQEEQPLYQSEQPLYQSEEQPIYSNRQYQDSPIYQEEQPVYQEQPLYQSEEQPVYQEEQPYYESEQPYYQEEQPVYQEQPLYQSEEQPIYQEQPLYQSEEQPYYEEQQPVYQEGQYQNSPVYQEEQPVYREQPLYQSEEQPVYQEEQPYYQEEQPLYEDERPVHQENPVYEEIPPVYQEEQPEYVEQPVYEERGPTFQQRQPVYEDEQPLYEEETDYGETQPEEVEQPMYQERQPVYEEQQEQPVYGEGTIYGDDDDGEPVGYQQGEGSYTEEEQDSHLTGGVENDYFPYESDVQEQEEPQEGLIREDDSEEEIPQERPTQEESYEEELEPEMEEQPVEAEQVSEEYSEENRPVEDTDYVISDPDQEESILQEEEIPREEEDEVEEILSTDEDGFFTDQDDSRDRIDEDRIDEDLNAALPQRREEEDNNDHDSTFRDSSLATEIAEDDLFSYASNESSGEVPEGEAEARTPTNAREGESCDSCGSVHPGFESMDITSSALRDVFANTEGGGSYLIPRICDRCGAYLYDGAREVNQPTRQTRRARFA</sequence>
<feature type="compositionally biased region" description="Low complexity" evidence="5">
    <location>
        <begin position="3223"/>
        <end position="3242"/>
    </location>
</feature>
<feature type="compositionally biased region" description="Polar residues" evidence="5">
    <location>
        <begin position="2639"/>
        <end position="2651"/>
    </location>
</feature>
<feature type="compositionally biased region" description="Low complexity" evidence="5">
    <location>
        <begin position="3058"/>
        <end position="3075"/>
    </location>
</feature>
<dbReference type="PROSITE" id="PS01346">
    <property type="entry name" value="CLAUDIN"/>
    <property type="match status" value="1"/>
</dbReference>
<feature type="compositionally biased region" description="Polar residues" evidence="5">
    <location>
        <begin position="2301"/>
        <end position="2311"/>
    </location>
</feature>
<gene>
    <name evidence="7" type="ORF">PNOK_0071300</name>
</gene>
<feature type="compositionally biased region" description="Polar residues" evidence="5">
    <location>
        <begin position="2575"/>
        <end position="2587"/>
    </location>
</feature>
<feature type="compositionally biased region" description="Acidic residues" evidence="5">
    <location>
        <begin position="1847"/>
        <end position="1860"/>
    </location>
</feature>
<evidence type="ECO:0000313" key="7">
    <source>
        <dbReference type="EMBL" id="PAV23645.1"/>
    </source>
</evidence>
<feature type="compositionally biased region" description="Acidic residues" evidence="5">
    <location>
        <begin position="3452"/>
        <end position="3487"/>
    </location>
</feature>
<feature type="compositionally biased region" description="Polar residues" evidence="5">
    <location>
        <begin position="2914"/>
        <end position="2933"/>
    </location>
</feature>
<feature type="compositionally biased region" description="Acidic residues" evidence="5">
    <location>
        <begin position="3411"/>
        <end position="3436"/>
    </location>
</feature>
<feature type="compositionally biased region" description="Polar residues" evidence="5">
    <location>
        <begin position="3095"/>
        <end position="3118"/>
    </location>
</feature>
<keyword evidence="4 6" id="KW-0472">Membrane</keyword>
<feature type="compositionally biased region" description="Basic and acidic residues" evidence="5">
    <location>
        <begin position="492"/>
        <end position="501"/>
    </location>
</feature>
<feature type="region of interest" description="Disordered" evidence="5">
    <location>
        <begin position="348"/>
        <end position="445"/>
    </location>
</feature>
<feature type="region of interest" description="Disordered" evidence="5">
    <location>
        <begin position="921"/>
        <end position="2201"/>
    </location>
</feature>
<feature type="compositionally biased region" description="Polar residues" evidence="5">
    <location>
        <begin position="2943"/>
        <end position="2982"/>
    </location>
</feature>
<feature type="compositionally biased region" description="Basic and acidic residues" evidence="5">
    <location>
        <begin position="1331"/>
        <end position="1349"/>
    </location>
</feature>
<dbReference type="PROSITE" id="PS51257">
    <property type="entry name" value="PROKAR_LIPOPROTEIN"/>
    <property type="match status" value="1"/>
</dbReference>
<accession>A0A286UW21</accession>
<feature type="compositionally biased region" description="Polar residues" evidence="5">
    <location>
        <begin position="2617"/>
        <end position="2629"/>
    </location>
</feature>
<feature type="compositionally biased region" description="Polar residues" evidence="5">
    <location>
        <begin position="2026"/>
        <end position="2036"/>
    </location>
</feature>
<dbReference type="EMBL" id="NBII01000001">
    <property type="protein sequence ID" value="PAV23645.1"/>
    <property type="molecule type" value="Genomic_DNA"/>
</dbReference>